<accession>A0ABM7RGM0</accession>
<dbReference type="EMBL" id="AP024702">
    <property type="protein sequence ID" value="BCX48455.1"/>
    <property type="molecule type" value="Genomic_DNA"/>
</dbReference>
<evidence type="ECO:0000313" key="2">
    <source>
        <dbReference type="Proteomes" id="UP001374893"/>
    </source>
</evidence>
<evidence type="ECO:0000313" key="1">
    <source>
        <dbReference type="EMBL" id="BCX48455.1"/>
    </source>
</evidence>
<sequence>MKLKHTCLATAAVVLLAHCQKNDQAAAPPGDSAPAAPSAALMTVIDAAPSGEPKAIHVIRETAKPGDVITVSGRVMGNVSPFVEGRSAFILGDPEVLTPCNENPDDECETPWDVCCDSAKDKKRGTATIQVVDADGRVLKEGIEGVGGIEKLATLTIAGTVAEGSTPELLVINATAIDVAP</sequence>
<organism evidence="1 2">
    <name type="scientific">Haloferula helveola</name>
    <dbReference type="NCBI Taxonomy" id="490095"/>
    <lineage>
        <taxon>Bacteria</taxon>
        <taxon>Pseudomonadati</taxon>
        <taxon>Verrucomicrobiota</taxon>
        <taxon>Verrucomicrobiia</taxon>
        <taxon>Verrucomicrobiales</taxon>
        <taxon>Verrucomicrobiaceae</taxon>
        <taxon>Haloferula</taxon>
    </lineage>
</organism>
<proteinExistence type="predicted"/>
<keyword evidence="2" id="KW-1185">Reference proteome</keyword>
<dbReference type="Proteomes" id="UP001374893">
    <property type="component" value="Chromosome"/>
</dbReference>
<reference evidence="1 2" key="1">
    <citation type="submission" date="2021-06" db="EMBL/GenBank/DDBJ databases">
        <title>Complete genome of Haloferula helveola possessing various polysaccharide degrading enzymes.</title>
        <authorList>
            <person name="Takami H."/>
            <person name="Huang C."/>
            <person name="Hamasaki K."/>
        </authorList>
    </citation>
    <scope>NUCLEOTIDE SEQUENCE [LARGE SCALE GENOMIC DNA]</scope>
    <source>
        <strain evidence="1 2">CN-1</strain>
    </source>
</reference>
<gene>
    <name evidence="1" type="ORF">HAHE_23630</name>
</gene>
<dbReference type="RefSeq" id="WP_338684697.1">
    <property type="nucleotide sequence ID" value="NZ_AP024702.1"/>
</dbReference>
<name>A0ABM7RGM0_9BACT</name>
<protein>
    <submittedName>
        <fullName evidence="1">Uncharacterized protein</fullName>
    </submittedName>
</protein>